<dbReference type="AlphaFoldDB" id="A0A7S4VEK5"/>
<proteinExistence type="predicted"/>
<feature type="domain" description="EF-hand" evidence="4">
    <location>
        <begin position="121"/>
        <end position="156"/>
    </location>
</feature>
<evidence type="ECO:0000256" key="1">
    <source>
        <dbReference type="ARBA" id="ARBA00022737"/>
    </source>
</evidence>
<dbReference type="EMBL" id="HBNR01036862">
    <property type="protein sequence ID" value="CAE4593371.1"/>
    <property type="molecule type" value="Transcribed_RNA"/>
</dbReference>
<dbReference type="Gene3D" id="1.10.238.10">
    <property type="entry name" value="EF-hand"/>
    <property type="match status" value="2"/>
</dbReference>
<feature type="compositionally biased region" description="Basic and acidic residues" evidence="3">
    <location>
        <begin position="105"/>
        <end position="117"/>
    </location>
</feature>
<reference evidence="5" key="1">
    <citation type="submission" date="2021-01" db="EMBL/GenBank/DDBJ databases">
        <authorList>
            <person name="Corre E."/>
            <person name="Pelletier E."/>
            <person name="Niang G."/>
            <person name="Scheremetjew M."/>
            <person name="Finn R."/>
            <person name="Kale V."/>
            <person name="Holt S."/>
            <person name="Cochrane G."/>
            <person name="Meng A."/>
            <person name="Brown T."/>
            <person name="Cohen L."/>
        </authorList>
    </citation>
    <scope>NUCLEOTIDE SEQUENCE</scope>
    <source>
        <strain evidence="5">CCMP3105</strain>
    </source>
</reference>
<feature type="domain" description="EF-hand" evidence="4">
    <location>
        <begin position="207"/>
        <end position="234"/>
    </location>
</feature>
<feature type="compositionally biased region" description="Low complexity" evidence="3">
    <location>
        <begin position="1"/>
        <end position="18"/>
    </location>
</feature>
<accession>A0A7S4VEK5</accession>
<dbReference type="PANTHER" id="PTHR23050">
    <property type="entry name" value="CALCIUM BINDING PROTEIN"/>
    <property type="match status" value="1"/>
</dbReference>
<feature type="domain" description="EF-hand" evidence="4">
    <location>
        <begin position="158"/>
        <end position="191"/>
    </location>
</feature>
<protein>
    <recommendedName>
        <fullName evidence="4">EF-hand domain-containing protein</fullName>
    </recommendedName>
</protein>
<keyword evidence="2" id="KW-0106">Calcium</keyword>
<keyword evidence="1" id="KW-0677">Repeat</keyword>
<dbReference type="InterPro" id="IPR050145">
    <property type="entry name" value="Centrin_CML-like"/>
</dbReference>
<evidence type="ECO:0000256" key="3">
    <source>
        <dbReference type="SAM" id="MobiDB-lite"/>
    </source>
</evidence>
<dbReference type="CDD" id="cd00051">
    <property type="entry name" value="EFh"/>
    <property type="match status" value="2"/>
</dbReference>
<sequence length="573" mass="63516">MVVPGGSAPGGRRPSAARLQPAAESFSTTRRCSVLVPATAVAGSRRGSSPAAIPERHFAATVGPPGSAAHVGNPGKAAQVAQARRMSDTSNVGRQLEESEEEREELPMDTRPQKVEEGPSDTARVIKKAFTQWDVDNSGTISKEELEQVMKLICPMTDEEIDLLMKEADVNGNGIIEYEEFVDWLTKPATESCGRAILDYSGILRPLFTVYDRDGTGRISADEFEECHAILQSSLRLHPGSDVDGYKDPLKLQLNAQEAFGMMDTSEDGQISYVEFVSWMREHLDTQGMSGSELAVFTSKLARILSGIFHLNKMARESPLGKDEEALLSRLLENLAKATDDFEHAVGLVPEELRAKVPSTWSQPPVGLSVQRLKGQHMKRFPVNMRSVDSVEFDVLCVPMPDGASEPENRKWVTELVRISTLLDGKRIVESPTHYSYDRSTFRWVPIQSSKDFELALERLPSELTIFCILKTQANFGDTMDWAAVVKGLKEAVDMGLITSSQRDRYVRHIENQVLTLVTEEGHETSDVLGVKNRSQEVLTGMFRIKPLEVMATLTTLRIVKLNPLWKGYIKGV</sequence>
<dbReference type="GO" id="GO:0005509">
    <property type="term" value="F:calcium ion binding"/>
    <property type="evidence" value="ECO:0007669"/>
    <property type="project" value="InterPro"/>
</dbReference>
<dbReference type="SUPFAM" id="SSF47473">
    <property type="entry name" value="EF-hand"/>
    <property type="match status" value="1"/>
</dbReference>
<dbReference type="PROSITE" id="PS50222">
    <property type="entry name" value="EF_HAND_2"/>
    <property type="match status" value="4"/>
</dbReference>
<dbReference type="FunFam" id="1.10.238.10:FF:000003">
    <property type="entry name" value="Calmodulin A"/>
    <property type="match status" value="1"/>
</dbReference>
<evidence type="ECO:0000259" key="4">
    <source>
        <dbReference type="PROSITE" id="PS50222"/>
    </source>
</evidence>
<evidence type="ECO:0000313" key="5">
    <source>
        <dbReference type="EMBL" id="CAE4593371.1"/>
    </source>
</evidence>
<dbReference type="InterPro" id="IPR002048">
    <property type="entry name" value="EF_hand_dom"/>
</dbReference>
<dbReference type="Pfam" id="PF13499">
    <property type="entry name" value="EF-hand_7"/>
    <property type="match status" value="2"/>
</dbReference>
<feature type="domain" description="EF-hand" evidence="4">
    <location>
        <begin position="251"/>
        <end position="286"/>
    </location>
</feature>
<dbReference type="SMART" id="SM00054">
    <property type="entry name" value="EFh"/>
    <property type="match status" value="4"/>
</dbReference>
<evidence type="ECO:0000256" key="2">
    <source>
        <dbReference type="ARBA" id="ARBA00022837"/>
    </source>
</evidence>
<dbReference type="InterPro" id="IPR018247">
    <property type="entry name" value="EF_Hand_1_Ca_BS"/>
</dbReference>
<gene>
    <name evidence="5" type="ORF">AMON00008_LOCUS25393</name>
</gene>
<organism evidence="5">
    <name type="scientific">Alexandrium monilatum</name>
    <dbReference type="NCBI Taxonomy" id="311494"/>
    <lineage>
        <taxon>Eukaryota</taxon>
        <taxon>Sar</taxon>
        <taxon>Alveolata</taxon>
        <taxon>Dinophyceae</taxon>
        <taxon>Gonyaulacales</taxon>
        <taxon>Pyrocystaceae</taxon>
        <taxon>Alexandrium</taxon>
    </lineage>
</organism>
<dbReference type="PROSITE" id="PS00018">
    <property type="entry name" value="EF_HAND_1"/>
    <property type="match status" value="4"/>
</dbReference>
<dbReference type="InterPro" id="IPR011992">
    <property type="entry name" value="EF-hand-dom_pair"/>
</dbReference>
<name>A0A7S4VEK5_9DINO</name>
<feature type="region of interest" description="Disordered" evidence="3">
    <location>
        <begin position="1"/>
        <end position="120"/>
    </location>
</feature>